<dbReference type="GO" id="GO:0008199">
    <property type="term" value="F:ferric iron binding"/>
    <property type="evidence" value="ECO:0007669"/>
    <property type="project" value="InterPro"/>
</dbReference>
<reference evidence="4 5" key="1">
    <citation type="journal article" date="2018" name="Nat. Biotechnol.">
        <title>A standardized bacterial taxonomy based on genome phylogeny substantially revises the tree of life.</title>
        <authorList>
            <person name="Parks D.H."/>
            <person name="Chuvochina M."/>
            <person name="Waite D.W."/>
            <person name="Rinke C."/>
            <person name="Skarshewski A."/>
            <person name="Chaumeil P.A."/>
            <person name="Hugenholtz P."/>
        </authorList>
    </citation>
    <scope>NUCLEOTIDE SEQUENCE [LARGE SCALE GENOMIC DNA]</scope>
    <source>
        <strain evidence="3">UBA11621</strain>
        <strain evidence="2">UBA11978</strain>
    </source>
</reference>
<evidence type="ECO:0000313" key="5">
    <source>
        <dbReference type="Proteomes" id="UP000264779"/>
    </source>
</evidence>
<dbReference type="GO" id="GO:0016702">
    <property type="term" value="F:oxidoreductase activity, acting on single donors with incorporation of molecular oxygen, incorporation of two atoms of oxygen"/>
    <property type="evidence" value="ECO:0007669"/>
    <property type="project" value="InterPro"/>
</dbReference>
<organism evidence="3 5">
    <name type="scientific">Alteromonas australica</name>
    <dbReference type="NCBI Taxonomy" id="589873"/>
    <lineage>
        <taxon>Bacteria</taxon>
        <taxon>Pseudomonadati</taxon>
        <taxon>Pseudomonadota</taxon>
        <taxon>Gammaproteobacteria</taxon>
        <taxon>Alteromonadales</taxon>
        <taxon>Alteromonadaceae</taxon>
        <taxon>Alteromonas/Salinimonas group</taxon>
        <taxon>Alteromonas</taxon>
    </lineage>
</organism>
<gene>
    <name evidence="2" type="ORF">DCW74_18605</name>
    <name evidence="3" type="ORF">DEB45_04635</name>
</gene>
<dbReference type="Pfam" id="PF00775">
    <property type="entry name" value="Dioxygenase_C"/>
    <property type="match status" value="1"/>
</dbReference>
<dbReference type="SUPFAM" id="SSF49482">
    <property type="entry name" value="Aromatic compound dioxygenase"/>
    <property type="match status" value="1"/>
</dbReference>
<protein>
    <recommendedName>
        <fullName evidence="1">Intradiol ring-cleavage dioxygenases domain-containing protein</fullName>
    </recommendedName>
</protein>
<dbReference type="EMBL" id="DONK01000059">
    <property type="protein sequence ID" value="HBU50527.1"/>
    <property type="molecule type" value="Genomic_DNA"/>
</dbReference>
<name>A0A349TPT8_9ALTE</name>
<evidence type="ECO:0000313" key="2">
    <source>
        <dbReference type="EMBL" id="HAW77733.1"/>
    </source>
</evidence>
<dbReference type="Proteomes" id="UP000263517">
    <property type="component" value="Unassembled WGS sequence"/>
</dbReference>
<feature type="domain" description="Intradiol ring-cleavage dioxygenases" evidence="1">
    <location>
        <begin position="50"/>
        <end position="161"/>
    </location>
</feature>
<evidence type="ECO:0000259" key="1">
    <source>
        <dbReference type="Pfam" id="PF00775"/>
    </source>
</evidence>
<accession>A0A349TPT8</accession>
<comment type="caution">
    <text evidence="3">The sequence shown here is derived from an EMBL/GenBank/DDBJ whole genome shotgun (WGS) entry which is preliminary data.</text>
</comment>
<dbReference type="EMBL" id="DNAN01000649">
    <property type="protein sequence ID" value="HAW77733.1"/>
    <property type="molecule type" value="Genomic_DNA"/>
</dbReference>
<evidence type="ECO:0000313" key="4">
    <source>
        <dbReference type="Proteomes" id="UP000263517"/>
    </source>
</evidence>
<dbReference type="InterPro" id="IPR000627">
    <property type="entry name" value="Intradiol_dOase_C"/>
</dbReference>
<dbReference type="Gene3D" id="2.60.130.10">
    <property type="entry name" value="Aromatic compound dioxygenase"/>
    <property type="match status" value="1"/>
</dbReference>
<dbReference type="InterPro" id="IPR015889">
    <property type="entry name" value="Intradiol_dOase_core"/>
</dbReference>
<dbReference type="Proteomes" id="UP000264779">
    <property type="component" value="Unassembled WGS sequence"/>
</dbReference>
<dbReference type="AlphaFoldDB" id="A0A349TPT8"/>
<proteinExistence type="predicted"/>
<dbReference type="RefSeq" id="WP_272965892.1">
    <property type="nucleotide sequence ID" value="NZ_CALBIY010000042.1"/>
</dbReference>
<sequence length="202" mass="22393">MASTLTALALRLSVTFCILLTPVYANVDPSWLASWEEAVASLPSELKSSAPMVNNDEPGTRLQIRGLVFDPNGNVAEGVIVHAYHRDSQGFDFGLNDKETTTWRIQGWAMTDQHGRFTFDTIKAAPDHLGREGGHIHFTTISEKYGRQWALKAYFSDDKLLTERQKLLSKKSGKYGSIPEVVTTEAGATIHVAIKLKTEPDF</sequence>
<evidence type="ECO:0000313" key="3">
    <source>
        <dbReference type="EMBL" id="HBU50527.1"/>
    </source>
</evidence>